<protein>
    <submittedName>
        <fullName evidence="1">Uncharacterized protein</fullName>
    </submittedName>
</protein>
<gene>
    <name evidence="1" type="ORF">CLV51_10525</name>
</gene>
<name>A0A2P8HEL3_CHINA</name>
<accession>A0A2P8HEL3</accession>
<proteinExistence type="predicted"/>
<dbReference type="AlphaFoldDB" id="A0A2P8HEL3"/>
<evidence type="ECO:0000313" key="2">
    <source>
        <dbReference type="Proteomes" id="UP000240971"/>
    </source>
</evidence>
<reference evidence="1 2" key="1">
    <citation type="submission" date="2018-03" db="EMBL/GenBank/DDBJ databases">
        <title>Genomic Encyclopedia of Archaeal and Bacterial Type Strains, Phase II (KMG-II): from individual species to whole genera.</title>
        <authorList>
            <person name="Goeker M."/>
        </authorList>
    </citation>
    <scope>NUCLEOTIDE SEQUENCE [LARGE SCALE GENOMIC DNA]</scope>
    <source>
        <strain evidence="1 2">DSM 24859</strain>
    </source>
</reference>
<organism evidence="1 2">
    <name type="scientific">Chitinophaga niastensis</name>
    <dbReference type="NCBI Taxonomy" id="536980"/>
    <lineage>
        <taxon>Bacteria</taxon>
        <taxon>Pseudomonadati</taxon>
        <taxon>Bacteroidota</taxon>
        <taxon>Chitinophagia</taxon>
        <taxon>Chitinophagales</taxon>
        <taxon>Chitinophagaceae</taxon>
        <taxon>Chitinophaga</taxon>
    </lineage>
</organism>
<sequence length="73" mass="8688">MKKRISIFPEEVLEELSVNYRYMVQELANKQGELNLGQRFSTSDIHRTSDYMTVRLYKPISNIYLSEKDEDLL</sequence>
<dbReference type="Proteomes" id="UP000240971">
    <property type="component" value="Unassembled WGS sequence"/>
</dbReference>
<dbReference type="RefSeq" id="WP_106530100.1">
    <property type="nucleotide sequence ID" value="NZ_PYAW01000005.1"/>
</dbReference>
<evidence type="ECO:0000313" key="1">
    <source>
        <dbReference type="EMBL" id="PSL44653.1"/>
    </source>
</evidence>
<dbReference type="EMBL" id="PYAW01000005">
    <property type="protein sequence ID" value="PSL44653.1"/>
    <property type="molecule type" value="Genomic_DNA"/>
</dbReference>
<comment type="caution">
    <text evidence="1">The sequence shown here is derived from an EMBL/GenBank/DDBJ whole genome shotgun (WGS) entry which is preliminary data.</text>
</comment>
<keyword evidence="2" id="KW-1185">Reference proteome</keyword>